<organism evidence="1 2">
    <name type="scientific">Kineosporia babensis</name>
    <dbReference type="NCBI Taxonomy" id="499548"/>
    <lineage>
        <taxon>Bacteria</taxon>
        <taxon>Bacillati</taxon>
        <taxon>Actinomycetota</taxon>
        <taxon>Actinomycetes</taxon>
        <taxon>Kineosporiales</taxon>
        <taxon>Kineosporiaceae</taxon>
        <taxon>Kineosporia</taxon>
    </lineage>
</organism>
<keyword evidence="2" id="KW-1185">Reference proteome</keyword>
<sequence>MLRADGQWQEAAGASGYGRVRVRRDSRGVGVEIAHPLSPQVLPFDFTRARWVEFLDAVKAGEFDLDDV</sequence>
<evidence type="ECO:0000313" key="2">
    <source>
        <dbReference type="Proteomes" id="UP001138997"/>
    </source>
</evidence>
<dbReference type="EMBL" id="JAJOMB010000050">
    <property type="protein sequence ID" value="MCD5317217.1"/>
    <property type="molecule type" value="Genomic_DNA"/>
</dbReference>
<comment type="caution">
    <text evidence="1">The sequence shown here is derived from an EMBL/GenBank/DDBJ whole genome shotgun (WGS) entry which is preliminary data.</text>
</comment>
<evidence type="ECO:0008006" key="3">
    <source>
        <dbReference type="Google" id="ProtNLM"/>
    </source>
</evidence>
<dbReference type="RefSeq" id="WP_231450068.1">
    <property type="nucleotide sequence ID" value="NZ_JAJOMB010000050.1"/>
</dbReference>
<name>A0A9X1SYG8_9ACTN</name>
<proteinExistence type="predicted"/>
<reference evidence="1" key="1">
    <citation type="submission" date="2021-11" db="EMBL/GenBank/DDBJ databases">
        <title>Streptomyces corallinus and Kineosporia corallina sp. nov., two new coral-derived marine actinobacteria.</title>
        <authorList>
            <person name="Buangrab K."/>
            <person name="Sutthacheep M."/>
            <person name="Yeemin T."/>
            <person name="Harunari E."/>
            <person name="Igarashi Y."/>
            <person name="Sripreechasak P."/>
            <person name="Kanchanasin P."/>
            <person name="Tanasupawat S."/>
            <person name="Phongsopitanun W."/>
        </authorList>
    </citation>
    <scope>NUCLEOTIDE SEQUENCE</scope>
    <source>
        <strain evidence="1">JCM 31032</strain>
    </source>
</reference>
<evidence type="ECO:0000313" key="1">
    <source>
        <dbReference type="EMBL" id="MCD5317217.1"/>
    </source>
</evidence>
<accession>A0A9X1SYG8</accession>
<dbReference type="AlphaFoldDB" id="A0A9X1SYG8"/>
<gene>
    <name evidence="1" type="ORF">LR394_40635</name>
</gene>
<dbReference type="Proteomes" id="UP001138997">
    <property type="component" value="Unassembled WGS sequence"/>
</dbReference>
<protein>
    <recommendedName>
        <fullName evidence="3">DUF397 domain-containing protein</fullName>
    </recommendedName>
</protein>